<dbReference type="PROSITE" id="PS50110">
    <property type="entry name" value="RESPONSE_REGULATORY"/>
    <property type="match status" value="1"/>
</dbReference>
<dbReference type="PANTHER" id="PTHR48111:SF22">
    <property type="entry name" value="REGULATOR OF RPOS"/>
    <property type="match status" value="1"/>
</dbReference>
<organism evidence="10 11">
    <name type="scientific">Massilia polaris</name>
    <dbReference type="NCBI Taxonomy" id="2728846"/>
    <lineage>
        <taxon>Bacteria</taxon>
        <taxon>Pseudomonadati</taxon>
        <taxon>Pseudomonadota</taxon>
        <taxon>Betaproteobacteria</taxon>
        <taxon>Burkholderiales</taxon>
        <taxon>Oxalobacteraceae</taxon>
        <taxon>Telluria group</taxon>
        <taxon>Massilia</taxon>
    </lineage>
</organism>
<feature type="modified residue" description="4-aspartylphosphate" evidence="6">
    <location>
        <position position="75"/>
    </location>
</feature>
<feature type="domain" description="Response regulatory" evidence="8">
    <location>
        <begin position="26"/>
        <end position="141"/>
    </location>
</feature>
<feature type="domain" description="OmpR/PhoB-type" evidence="9">
    <location>
        <begin position="149"/>
        <end position="246"/>
    </location>
</feature>
<dbReference type="SUPFAM" id="SSF52172">
    <property type="entry name" value="CheY-like"/>
    <property type="match status" value="1"/>
</dbReference>
<dbReference type="InterPro" id="IPR001867">
    <property type="entry name" value="OmpR/PhoB-type_DNA-bd"/>
</dbReference>
<evidence type="ECO:0000256" key="4">
    <source>
        <dbReference type="ARBA" id="ARBA00023125"/>
    </source>
</evidence>
<evidence type="ECO:0000256" key="7">
    <source>
        <dbReference type="PROSITE-ProRule" id="PRU01091"/>
    </source>
</evidence>
<dbReference type="Gene3D" id="3.40.50.2300">
    <property type="match status" value="1"/>
</dbReference>
<dbReference type="Gene3D" id="1.10.10.10">
    <property type="entry name" value="Winged helix-like DNA-binding domain superfamily/Winged helix DNA-binding domain"/>
    <property type="match status" value="1"/>
</dbReference>
<reference evidence="10 11" key="1">
    <citation type="submission" date="2020-04" db="EMBL/GenBank/DDBJ databases">
        <title>Massilia sp. RP-1-19 isolated from soil.</title>
        <authorList>
            <person name="Dahal R.H."/>
        </authorList>
    </citation>
    <scope>NUCLEOTIDE SEQUENCE [LARGE SCALE GENOMIC DNA]</scope>
    <source>
        <strain evidence="10 11">RP-1-19</strain>
    </source>
</reference>
<dbReference type="EMBL" id="JABBGG010000002">
    <property type="protein sequence ID" value="NML60396.1"/>
    <property type="molecule type" value="Genomic_DNA"/>
</dbReference>
<dbReference type="PANTHER" id="PTHR48111">
    <property type="entry name" value="REGULATOR OF RPOS"/>
    <property type="match status" value="1"/>
</dbReference>
<evidence type="ECO:0000256" key="1">
    <source>
        <dbReference type="ARBA" id="ARBA00022553"/>
    </source>
</evidence>
<protein>
    <submittedName>
        <fullName evidence="10">Response regulator transcription factor</fullName>
    </submittedName>
</protein>
<comment type="caution">
    <text evidence="10">The sequence shown here is derived from an EMBL/GenBank/DDBJ whole genome shotgun (WGS) entry which is preliminary data.</text>
</comment>
<keyword evidence="11" id="KW-1185">Reference proteome</keyword>
<evidence type="ECO:0000256" key="3">
    <source>
        <dbReference type="ARBA" id="ARBA00023015"/>
    </source>
</evidence>
<feature type="DNA-binding region" description="OmpR/PhoB-type" evidence="7">
    <location>
        <begin position="149"/>
        <end position="246"/>
    </location>
</feature>
<sequence length="248" mass="27160">MRWSGASPTHSSYSAWQTDKGPQSVHILVVEDHAPLARNLAEGLEQHGHSADFAADGAHGLGLALDNHYDLVLLDLTLPGIDGLEVCRRLRDQSARRIPVLMLTARDALHDKLAGFDSGADDYLVKPFALEELLARCHALARRHTLHQHHTLAIGSLSIDRQAQAAARDGQPLRLHPAGYQILLALAEAHPRTVTRSELTHALWGDDPPDSDALRSHMYLLRQALDKPFARAMLLTVHGVGFRIDAAA</sequence>
<name>A0A848HEY6_9BURK</name>
<keyword evidence="4 7" id="KW-0238">DNA-binding</keyword>
<dbReference type="InterPro" id="IPR036388">
    <property type="entry name" value="WH-like_DNA-bd_sf"/>
</dbReference>
<dbReference type="InterPro" id="IPR001789">
    <property type="entry name" value="Sig_transdc_resp-reg_receiver"/>
</dbReference>
<evidence type="ECO:0000313" key="11">
    <source>
        <dbReference type="Proteomes" id="UP000583752"/>
    </source>
</evidence>
<evidence type="ECO:0000259" key="9">
    <source>
        <dbReference type="PROSITE" id="PS51755"/>
    </source>
</evidence>
<dbReference type="AlphaFoldDB" id="A0A848HEY6"/>
<dbReference type="GO" id="GO:0000976">
    <property type="term" value="F:transcription cis-regulatory region binding"/>
    <property type="evidence" value="ECO:0007669"/>
    <property type="project" value="TreeGrafter"/>
</dbReference>
<evidence type="ECO:0000313" key="10">
    <source>
        <dbReference type="EMBL" id="NML60396.1"/>
    </source>
</evidence>
<dbReference type="InterPro" id="IPR011006">
    <property type="entry name" value="CheY-like_superfamily"/>
</dbReference>
<dbReference type="SMART" id="SM00448">
    <property type="entry name" value="REC"/>
    <property type="match status" value="1"/>
</dbReference>
<proteinExistence type="predicted"/>
<evidence type="ECO:0000256" key="2">
    <source>
        <dbReference type="ARBA" id="ARBA00023012"/>
    </source>
</evidence>
<dbReference type="CDD" id="cd17624">
    <property type="entry name" value="REC_OmpR_PmrA-like"/>
    <property type="match status" value="1"/>
</dbReference>
<accession>A0A848HEY6</accession>
<dbReference type="InterPro" id="IPR039420">
    <property type="entry name" value="WalR-like"/>
</dbReference>
<dbReference type="SUPFAM" id="SSF46894">
    <property type="entry name" value="C-terminal effector domain of the bipartite response regulators"/>
    <property type="match status" value="1"/>
</dbReference>
<keyword evidence="5" id="KW-0804">Transcription</keyword>
<dbReference type="GO" id="GO:0006355">
    <property type="term" value="P:regulation of DNA-templated transcription"/>
    <property type="evidence" value="ECO:0007669"/>
    <property type="project" value="InterPro"/>
</dbReference>
<dbReference type="PROSITE" id="PS51755">
    <property type="entry name" value="OMPR_PHOB"/>
    <property type="match status" value="1"/>
</dbReference>
<dbReference type="Pfam" id="PF00486">
    <property type="entry name" value="Trans_reg_C"/>
    <property type="match status" value="1"/>
</dbReference>
<dbReference type="Proteomes" id="UP000583752">
    <property type="component" value="Unassembled WGS sequence"/>
</dbReference>
<evidence type="ECO:0000256" key="5">
    <source>
        <dbReference type="ARBA" id="ARBA00023163"/>
    </source>
</evidence>
<dbReference type="SMART" id="SM00862">
    <property type="entry name" value="Trans_reg_C"/>
    <property type="match status" value="1"/>
</dbReference>
<dbReference type="FunFam" id="3.40.50.2300:FF:000001">
    <property type="entry name" value="DNA-binding response regulator PhoB"/>
    <property type="match status" value="1"/>
</dbReference>
<dbReference type="GO" id="GO:0000156">
    <property type="term" value="F:phosphorelay response regulator activity"/>
    <property type="evidence" value="ECO:0007669"/>
    <property type="project" value="TreeGrafter"/>
</dbReference>
<dbReference type="Pfam" id="PF00072">
    <property type="entry name" value="Response_reg"/>
    <property type="match status" value="1"/>
</dbReference>
<dbReference type="GO" id="GO:0005829">
    <property type="term" value="C:cytosol"/>
    <property type="evidence" value="ECO:0007669"/>
    <property type="project" value="TreeGrafter"/>
</dbReference>
<dbReference type="Gene3D" id="6.10.250.690">
    <property type="match status" value="1"/>
</dbReference>
<gene>
    <name evidence="10" type="ORF">HHL21_04695</name>
</gene>
<dbReference type="InterPro" id="IPR016032">
    <property type="entry name" value="Sig_transdc_resp-reg_C-effctor"/>
</dbReference>
<evidence type="ECO:0000256" key="6">
    <source>
        <dbReference type="PROSITE-ProRule" id="PRU00169"/>
    </source>
</evidence>
<keyword evidence="2" id="KW-0902">Two-component regulatory system</keyword>
<keyword evidence="3" id="KW-0805">Transcription regulation</keyword>
<evidence type="ECO:0000259" key="8">
    <source>
        <dbReference type="PROSITE" id="PS50110"/>
    </source>
</evidence>
<keyword evidence="1 6" id="KW-0597">Phosphoprotein</keyword>
<dbReference type="CDD" id="cd00383">
    <property type="entry name" value="trans_reg_C"/>
    <property type="match status" value="1"/>
</dbReference>
<dbReference type="GO" id="GO:0032993">
    <property type="term" value="C:protein-DNA complex"/>
    <property type="evidence" value="ECO:0007669"/>
    <property type="project" value="TreeGrafter"/>
</dbReference>